<reference evidence="3 4" key="1">
    <citation type="submission" date="2018-01" db="EMBL/GenBank/DDBJ databases">
        <title>Whole genome sequencing of Histamine producing bacteria.</title>
        <authorList>
            <person name="Butler K."/>
        </authorList>
    </citation>
    <scope>NUCLEOTIDE SEQUENCE [LARGE SCALE GENOMIC DNA]</scope>
    <source>
        <strain evidence="3 4">A1-4</strain>
    </source>
</reference>
<keyword evidence="2" id="KW-1133">Transmembrane helix</keyword>
<keyword evidence="2" id="KW-0472">Membrane</keyword>
<feature type="coiled-coil region" evidence="1">
    <location>
        <begin position="76"/>
        <end position="110"/>
    </location>
</feature>
<evidence type="ECO:0008006" key="5">
    <source>
        <dbReference type="Google" id="ProtNLM"/>
    </source>
</evidence>
<evidence type="ECO:0000256" key="1">
    <source>
        <dbReference type="SAM" id="Coils"/>
    </source>
</evidence>
<dbReference type="Proteomes" id="UP000240728">
    <property type="component" value="Unassembled WGS sequence"/>
</dbReference>
<name>A0AAX0YWP4_9GAMM</name>
<feature type="transmembrane region" description="Helical" evidence="2">
    <location>
        <begin position="197"/>
        <end position="225"/>
    </location>
</feature>
<feature type="transmembrane region" description="Helical" evidence="2">
    <location>
        <begin position="20"/>
        <end position="50"/>
    </location>
</feature>
<evidence type="ECO:0000313" key="4">
    <source>
        <dbReference type="Proteomes" id="UP000240728"/>
    </source>
</evidence>
<gene>
    <name evidence="3" type="ORF">C0W53_15090</name>
</gene>
<comment type="caution">
    <text evidence="3">The sequence shown here is derived from an EMBL/GenBank/DDBJ whole genome shotgun (WGS) entry which is preliminary data.</text>
</comment>
<feature type="transmembrane region" description="Helical" evidence="2">
    <location>
        <begin position="156"/>
        <end position="177"/>
    </location>
</feature>
<evidence type="ECO:0000313" key="3">
    <source>
        <dbReference type="EMBL" id="PSX44266.1"/>
    </source>
</evidence>
<protein>
    <recommendedName>
        <fullName evidence="5">SAP domain-containing protein</fullName>
    </recommendedName>
</protein>
<sequence>MARRRRSRRSKRRSSNGNSYGSFLLQAFVTVTVLLVLFGSLLTFIFWLIFERKNSRLPKVRSITAFDHTDRETSKINALRASLSRHYNRLDQIEKDGADLRKRNDGLFNEQSQRGRRFNLEIQRISPEIDEQESSLSYYEDLPNQRLKKWLFDRSMVLSFRISILIYIASFAAFYVLEPTWMLQLSTMMQKYSLLDFYSAYPTLYGTSVGSFVLSSLGLLSYYFFKDDLKGKLHNHFEEKEEERPKYTLEDILQSLSHVQLKELVDTCNITANKRSKSNIIQAILEQQPEKQDEVIGTLRIMLS</sequence>
<keyword evidence="4" id="KW-1185">Reference proteome</keyword>
<dbReference type="EMBL" id="PYOZ01000009">
    <property type="protein sequence ID" value="PSX44266.1"/>
    <property type="molecule type" value="Genomic_DNA"/>
</dbReference>
<proteinExistence type="predicted"/>
<dbReference type="RefSeq" id="WP_045042298.1">
    <property type="nucleotide sequence ID" value="NZ_JZTB01000005.1"/>
</dbReference>
<keyword evidence="2" id="KW-0812">Transmembrane</keyword>
<organism evidence="3 4">
    <name type="scientific">Photobacterium kishitanii</name>
    <dbReference type="NCBI Taxonomy" id="318456"/>
    <lineage>
        <taxon>Bacteria</taxon>
        <taxon>Pseudomonadati</taxon>
        <taxon>Pseudomonadota</taxon>
        <taxon>Gammaproteobacteria</taxon>
        <taxon>Vibrionales</taxon>
        <taxon>Vibrionaceae</taxon>
        <taxon>Photobacterium</taxon>
    </lineage>
</organism>
<dbReference type="AlphaFoldDB" id="A0AAX0YWP4"/>
<keyword evidence="1" id="KW-0175">Coiled coil</keyword>
<accession>A0AAX0YWP4</accession>
<evidence type="ECO:0000256" key="2">
    <source>
        <dbReference type="SAM" id="Phobius"/>
    </source>
</evidence>